<evidence type="ECO:0000313" key="3">
    <source>
        <dbReference type="EMBL" id="GFH57746.1"/>
    </source>
</evidence>
<reference evidence="3 4" key="1">
    <citation type="journal article" date="2021" name="Sci. Rep.">
        <title>The genome of the diatom Chaetoceros tenuissimus carries an ancient integrated fragment of an extant virus.</title>
        <authorList>
            <person name="Hongo Y."/>
            <person name="Kimura K."/>
            <person name="Takaki Y."/>
            <person name="Yoshida Y."/>
            <person name="Baba S."/>
            <person name="Kobayashi G."/>
            <person name="Nagasaki K."/>
            <person name="Hano T."/>
            <person name="Tomaru Y."/>
        </authorList>
    </citation>
    <scope>NUCLEOTIDE SEQUENCE [LARGE SCALE GENOMIC DNA]</scope>
    <source>
        <strain evidence="3 4">NIES-3715</strain>
    </source>
</reference>
<gene>
    <name evidence="3" type="ORF">CTEN210_14222</name>
</gene>
<dbReference type="InterPro" id="IPR029033">
    <property type="entry name" value="His_PPase_superfam"/>
</dbReference>
<name>A0AAD3D4J8_9STRA</name>
<dbReference type="EMBL" id="BLLK01000058">
    <property type="protein sequence ID" value="GFH57746.1"/>
    <property type="molecule type" value="Genomic_DNA"/>
</dbReference>
<dbReference type="PANTHER" id="PTHR47821:SF2">
    <property type="entry name" value="PHOSPHOGLYCERATE MUTASE FAMILY PROTEIN"/>
    <property type="match status" value="1"/>
</dbReference>
<proteinExistence type="predicted"/>
<feature type="binding site" evidence="2">
    <location>
        <position position="82"/>
    </location>
    <ligand>
        <name>substrate</name>
    </ligand>
</feature>
<evidence type="ECO:0000256" key="1">
    <source>
        <dbReference type="PIRSR" id="PIRSR613078-1"/>
    </source>
</evidence>
<dbReference type="AlphaFoldDB" id="A0AAD3D4J8"/>
<dbReference type="CDD" id="cd07067">
    <property type="entry name" value="HP_PGM_like"/>
    <property type="match status" value="1"/>
</dbReference>
<dbReference type="Proteomes" id="UP001054902">
    <property type="component" value="Unassembled WGS sequence"/>
</dbReference>
<keyword evidence="4" id="KW-1185">Reference proteome</keyword>
<feature type="binding site" evidence="2">
    <location>
        <begin position="20"/>
        <end position="27"/>
    </location>
    <ligand>
        <name>substrate</name>
    </ligand>
</feature>
<evidence type="ECO:0008006" key="5">
    <source>
        <dbReference type="Google" id="ProtNLM"/>
    </source>
</evidence>
<dbReference type="PANTHER" id="PTHR47821">
    <property type="entry name" value="PHOSPHOGLYCERATE MUTASE FAMILY PROTEIN"/>
    <property type="match status" value="1"/>
</dbReference>
<evidence type="ECO:0000313" key="4">
    <source>
        <dbReference type="Proteomes" id="UP001054902"/>
    </source>
</evidence>
<accession>A0AAD3D4J8</accession>
<feature type="active site" description="Proton donor/acceptor" evidence="1">
    <location>
        <position position="115"/>
    </location>
</feature>
<comment type="caution">
    <text evidence="3">The sequence shown here is derived from an EMBL/GenBank/DDBJ whole genome shotgun (WGS) entry which is preliminary data.</text>
</comment>
<dbReference type="SMART" id="SM00855">
    <property type="entry name" value="PGAM"/>
    <property type="match status" value="1"/>
</dbReference>
<dbReference type="InterPro" id="IPR013078">
    <property type="entry name" value="His_Pase_superF_clade-1"/>
</dbReference>
<sequence length="220" mass="24644">MTINKLSSVPQLRNSFFALRHGQSLANVAKIISSDPAISTVEHGLSDVGKDQVSTSAQKFAETYLENKQSEPVAIYSSDFTRARETAEIFANNLLKSNVPLLHESGVLLETRLRERYFGDFNGKSDKHYNDVWVHDANSADHTEYNCESVNSVMKRTTQLVMDIENDLIESEGKNCHVILVAHGDVLQILQTAFLKKDGSVHRSLDHLETATVRELKLTE</sequence>
<dbReference type="SUPFAM" id="SSF53254">
    <property type="entry name" value="Phosphoglycerate mutase-like"/>
    <property type="match status" value="1"/>
</dbReference>
<organism evidence="3 4">
    <name type="scientific">Chaetoceros tenuissimus</name>
    <dbReference type="NCBI Taxonomy" id="426638"/>
    <lineage>
        <taxon>Eukaryota</taxon>
        <taxon>Sar</taxon>
        <taxon>Stramenopiles</taxon>
        <taxon>Ochrophyta</taxon>
        <taxon>Bacillariophyta</taxon>
        <taxon>Coscinodiscophyceae</taxon>
        <taxon>Chaetocerotophycidae</taxon>
        <taxon>Chaetocerotales</taxon>
        <taxon>Chaetocerotaceae</taxon>
        <taxon>Chaetoceros</taxon>
    </lineage>
</organism>
<feature type="active site" description="Tele-phosphohistidine intermediate" evidence="1">
    <location>
        <position position="21"/>
    </location>
</feature>
<dbReference type="Gene3D" id="3.40.50.1240">
    <property type="entry name" value="Phosphoglycerate mutase-like"/>
    <property type="match status" value="1"/>
</dbReference>
<evidence type="ECO:0000256" key="2">
    <source>
        <dbReference type="PIRSR" id="PIRSR613078-2"/>
    </source>
</evidence>
<dbReference type="Pfam" id="PF00300">
    <property type="entry name" value="His_Phos_1"/>
    <property type="match status" value="1"/>
</dbReference>
<protein>
    <recommendedName>
        <fullName evidence="5">Phosphoglycerate mutase</fullName>
    </recommendedName>
</protein>